<dbReference type="HOGENOM" id="CLU_1892688_0_0_11"/>
<keyword evidence="3" id="KW-1185">Reference proteome</keyword>
<accession>X5DSR0</accession>
<evidence type="ECO:0000313" key="3">
    <source>
        <dbReference type="Proteomes" id="UP000023703"/>
    </source>
</evidence>
<dbReference type="AlphaFoldDB" id="X5DSR0"/>
<feature type="chain" id="PRO_5038485280" evidence="1">
    <location>
        <begin position="25"/>
        <end position="134"/>
    </location>
</feature>
<dbReference type="KEGG" id="cgy:CGLY_09345"/>
<dbReference type="OrthoDB" id="9846585at2"/>
<feature type="signal peptide" evidence="1">
    <location>
        <begin position="1"/>
        <end position="24"/>
    </location>
</feature>
<dbReference type="STRING" id="1404245.CGLY_09345"/>
<dbReference type="RefSeq" id="WP_038548963.1">
    <property type="nucleotide sequence ID" value="NZ_CP006842.1"/>
</dbReference>
<evidence type="ECO:0000313" key="2">
    <source>
        <dbReference type="EMBL" id="AHW64314.1"/>
    </source>
</evidence>
<proteinExistence type="predicted"/>
<sequence length="134" mass="13582">MKRTSFRRLAAGATVLLAVGIVFAPAATADTTEMIPDLPDLQEVDGSAGSLLNRNLGTGDQAFCADIGGRLSDLAEQWAEANEAAARETANQLRYLFANANAANAQCLTAAGAALTSSGDGSVTGSLTLPLPGS</sequence>
<keyword evidence="1" id="KW-0732">Signal</keyword>
<evidence type="ECO:0000256" key="1">
    <source>
        <dbReference type="SAM" id="SignalP"/>
    </source>
</evidence>
<dbReference type="Proteomes" id="UP000023703">
    <property type="component" value="Chromosome"/>
</dbReference>
<reference evidence="2 3" key="1">
    <citation type="journal article" date="2015" name="Int. J. Syst. Evol. Microbiol.">
        <title>Revisiting Corynebacterium glyciniphilum (ex Kubota et al., 1972) sp. nov., nom. rev., isolated from putrefied banana.</title>
        <authorList>
            <person name="Al-Dilaimi A."/>
            <person name="Bednarz H."/>
            <person name="Lomker A."/>
            <person name="Niehaus K."/>
            <person name="Kalinowski J."/>
            <person name="Ruckert C."/>
        </authorList>
    </citation>
    <scope>NUCLEOTIDE SEQUENCE [LARGE SCALE GENOMIC DNA]</scope>
    <source>
        <strain evidence="2">AJ 3170</strain>
    </source>
</reference>
<protein>
    <submittedName>
        <fullName evidence="2">Putative secreted protein</fullName>
    </submittedName>
</protein>
<organism evidence="2 3">
    <name type="scientific">Corynebacterium glyciniphilum AJ 3170</name>
    <dbReference type="NCBI Taxonomy" id="1404245"/>
    <lineage>
        <taxon>Bacteria</taxon>
        <taxon>Bacillati</taxon>
        <taxon>Actinomycetota</taxon>
        <taxon>Actinomycetes</taxon>
        <taxon>Mycobacteriales</taxon>
        <taxon>Corynebacteriaceae</taxon>
        <taxon>Corynebacterium</taxon>
    </lineage>
</organism>
<name>X5DSR0_9CORY</name>
<dbReference type="EMBL" id="CP006842">
    <property type="protein sequence ID" value="AHW64314.1"/>
    <property type="molecule type" value="Genomic_DNA"/>
</dbReference>
<gene>
    <name evidence="2" type="ORF">CGLY_09345</name>
</gene>